<evidence type="ECO:0000313" key="4">
    <source>
        <dbReference type="Proteomes" id="UP000239576"/>
    </source>
</evidence>
<feature type="region of interest" description="Disordered" evidence="1">
    <location>
        <begin position="547"/>
        <end position="566"/>
    </location>
</feature>
<keyword evidence="2" id="KW-1133">Transmembrane helix</keyword>
<dbReference type="OrthoDB" id="468482at2"/>
<evidence type="ECO:0000313" key="3">
    <source>
        <dbReference type="EMBL" id="PSB24342.1"/>
    </source>
</evidence>
<proteinExistence type="predicted"/>
<keyword evidence="4" id="KW-1185">Reference proteome</keyword>
<keyword evidence="2" id="KW-0472">Membrane</keyword>
<dbReference type="Proteomes" id="UP000239576">
    <property type="component" value="Unassembled WGS sequence"/>
</dbReference>
<evidence type="ECO:0000256" key="1">
    <source>
        <dbReference type="SAM" id="MobiDB-lite"/>
    </source>
</evidence>
<reference evidence="4" key="1">
    <citation type="submission" date="2018-02" db="EMBL/GenBank/DDBJ databases">
        <authorList>
            <person name="Moore K."/>
            <person name="Momper L."/>
        </authorList>
    </citation>
    <scope>NUCLEOTIDE SEQUENCE [LARGE SCALE GENOMIC DNA]</scope>
    <source>
        <strain evidence="4">ULC18</strain>
    </source>
</reference>
<keyword evidence="2" id="KW-0812">Transmembrane</keyword>
<reference evidence="3 4" key="2">
    <citation type="submission" date="2018-03" db="EMBL/GenBank/DDBJ databases">
        <title>The ancient ancestry and fast evolution of plastids.</title>
        <authorList>
            <person name="Moore K.R."/>
            <person name="Magnabosco C."/>
            <person name="Momper L."/>
            <person name="Gold D.A."/>
            <person name="Bosak T."/>
            <person name="Fournier G.P."/>
        </authorList>
    </citation>
    <scope>NUCLEOTIDE SEQUENCE [LARGE SCALE GENOMIC DNA]</scope>
    <source>
        <strain evidence="3 4">ULC18</strain>
    </source>
</reference>
<feature type="region of interest" description="Disordered" evidence="1">
    <location>
        <begin position="496"/>
        <end position="516"/>
    </location>
</feature>
<dbReference type="EMBL" id="PVWK01000148">
    <property type="protein sequence ID" value="PSB24342.1"/>
    <property type="molecule type" value="Genomic_DNA"/>
</dbReference>
<dbReference type="RefSeq" id="WP_106260088.1">
    <property type="nucleotide sequence ID" value="NZ_CAWNSW010000028.1"/>
</dbReference>
<dbReference type="NCBIfam" id="NF038301">
    <property type="entry name" value="EPS_HpsA"/>
    <property type="match status" value="1"/>
</dbReference>
<feature type="compositionally biased region" description="Low complexity" evidence="1">
    <location>
        <begin position="257"/>
        <end position="272"/>
    </location>
</feature>
<dbReference type="InterPro" id="IPR049774">
    <property type="entry name" value="EPS_HpsA-like"/>
</dbReference>
<gene>
    <name evidence="3" type="ORF">C7B82_27440</name>
</gene>
<accession>A0A2T1DV50</accession>
<feature type="region of interest" description="Disordered" evidence="1">
    <location>
        <begin position="648"/>
        <end position="672"/>
    </location>
</feature>
<feature type="transmembrane region" description="Helical" evidence="2">
    <location>
        <begin position="49"/>
        <end position="70"/>
    </location>
</feature>
<comment type="caution">
    <text evidence="3">The sequence shown here is derived from an EMBL/GenBank/DDBJ whole genome shotgun (WGS) entry which is preliminary data.</text>
</comment>
<feature type="compositionally biased region" description="Basic and acidic residues" evidence="1">
    <location>
        <begin position="500"/>
        <end position="509"/>
    </location>
</feature>
<sequence length="1956" mass="210700">MSDRKLAKAVQSLFRQVARLSRNLSRALVGWLLRTALIANRRTRSTSGFVLPTTVLLILIVSLTAGALSYRAFNTSTRTINETQNRVIYNAATPAIDRARAKIEFLFDSTKDTRFPGGVPSSDFLVSMLLNDGTTTINGQKAGQLLLGGNDPYTLPDEKTWGAANGSATGRLDSNGDTKPDNAWGFRADTDGDGSDDATIVYSIAFSIPPNTGTGSNITQGWQRLVALSDSDKAKGIAGSDPRSPVPFARTGPLSNSPSAAGCRGSSSGGSSVEQGWYQDTSNTAVLRRNFQVDAFVLPDSATKAGSTTNLATLEFQQDRVLNRGNKWGAWFRNDLEIFPGPPFQWNGAMHTEGNLIVGNNSFSAYLISSPYSCLWYESSSEITVTDVTPTVNNGQDFQGQVISGLVGANSYGGSSLVYIWNQNFNPATNQQTLNSGSDSVNGSSAPFDLSIDPLGIQTNNSYKPRVGTNNRNARRAAYDTSTLKSRIFNRPESAPYVDDTYRADDRYGPKQKYSDQVQIPSGKKIGDLIAATDNVSTTATTTIPADPALTAQDDPNAKAGDTPNLGLDGYWERRARFQGLRVLVGQRLELGNTYGWVTPQDRPAAVTTDTAEQTYLQTTAPAPTVVNGTTTIGDGIYTQLRNSTYATSTDPNLIDPDKSDNEGDPLYPPHSATITHEARQRRALRDNLAAVQSTAVYHAAVDKDYPVACMASVVHPGSPLTLQQSLNFVPTVFVDSTATGTNPANNASPSTIDTALLTDFFNGRGTDGWEFDSPGGNKSDFIRDIADATSPLRIGLQNLAQFAGDHVSDAKTGAFPPTQEAGQIHPDPEFAMWGNFSNLRRTLAQLNAVGYDKLSIADKTYLHTAGCTLGMLAYNIDTVQKFDPTNFKNDIVRPGQGSPIVTTLVGDLYKLMDGTVDEAAGNFEVLPKGRLATYGYNPSATTVDPASYDARDYDRVPAEAYLGKLREYIAATNSSINPNNDPRYRLAEQIFTYFQIRRDRTFGFRPSPAANTWNYNPYVALIQGKVNLWSSACDPNVFAINDPVGKLTGEAGVFAYAAPITAGSTTSKFEVDPTVSISRLALSRLCGTVISPGAVRDYPGDQGFPARNGDSTTPNSPAAVTKFVPKNSTNTYSQSTPTTTGSTAFALQAPGTGLNDPAKPYTASSSNDNGYPYLAASVAPKWPSLYYLFPEVQHSHLGAVEDFGSVTPGVGGLPGTIVPADGVGLANKRDNNGTTGFNWEDDVDHRQPTGQLPYPLVGSTDPTPVAANASNILPAAFQPWAEPYITDAYISTVNASVIYKPVDTLTAPAIPAGRDIGYVVKDIDITASGDQPISFKDPKSTATLSYSYKTFGNPLADTSVTRLALKPRKLPTGFNNPFSITNNNTWQLPVSLLSSVSVVAQNTPPNRITAPNATAVTGVTAVIPFLDRALFNGREWMPARVTDVDLGMLRRTKVNATVNLSSLPVTDASDVWLPLSGIVYAFREDAVREDAINRPAAGTFTNTTNPASQTDPAVIANTLISVKQVDGVPDPDRRPYGFRLRNGSQLKRHAGTNVPAQDNIRGLSFFTDNPLYIMGNFNLHQDGSDDTVGNRLEEFKEQLPNGNYNETEFYGRQNRENNFADRDGDRWRPSEILADAISIISDTFCDGSALDTFMTAGTSSNATLGTATYEGRTRTDSGVNFPAGFFPYRASAGNSGGASVYTTTNSALYGRGCTNNGVTSFLNQNRPSVDLPGGGAGNWGWLRENPYDIFSPIKVSRNGDGLALQSQVNARAANTGEGLLKQKPLAPIPYSSAPVNGTYYNIANDTRTRQVAENTRVNTIVISGLIPSKNGQSYGGLHNFPRFLEDWDRLWFAGSFLQLSFSNYATSPFDQQVWEPGSTPTAGNERITYYSPPARLWGYDVALQKSPAGPAAARFVTATKDRNEFYQEPAANDPYIRNLCIALPDSLFPDAKCPS</sequence>
<protein>
    <submittedName>
        <fullName evidence="3">Uncharacterized protein</fullName>
    </submittedName>
</protein>
<name>A0A2T1DV50_9CYAN</name>
<evidence type="ECO:0000256" key="2">
    <source>
        <dbReference type="SAM" id="Phobius"/>
    </source>
</evidence>
<organism evidence="3 4">
    <name type="scientific">Stenomitos frigidus ULC18</name>
    <dbReference type="NCBI Taxonomy" id="2107698"/>
    <lineage>
        <taxon>Bacteria</taxon>
        <taxon>Bacillati</taxon>
        <taxon>Cyanobacteriota</taxon>
        <taxon>Cyanophyceae</taxon>
        <taxon>Leptolyngbyales</taxon>
        <taxon>Leptolyngbyaceae</taxon>
        <taxon>Stenomitos</taxon>
    </lineage>
</organism>
<feature type="region of interest" description="Disordered" evidence="1">
    <location>
        <begin position="234"/>
        <end position="275"/>
    </location>
</feature>